<dbReference type="InterPro" id="IPR010428">
    <property type="entry name" value="Zincin_1"/>
</dbReference>
<evidence type="ECO:0008006" key="4">
    <source>
        <dbReference type="Google" id="ProtNLM"/>
    </source>
</evidence>
<sequence>MASEPGPGPEVHGPRPGAARDRRGRGPRGVLSLPGPLSPRGAPVHRNPREAFDDLVSDVLTRLDRHFDREPDHVEVAIEEAPLLPPGWDEPVPRSIVNPAPGGYRIVLYRLPIIGRARSAGEVEDLVWAVLLTRLGEVWHHDPEDLDPRG</sequence>
<dbReference type="Proteomes" id="UP000321769">
    <property type="component" value="Unassembled WGS sequence"/>
</dbReference>
<accession>A0A512HY92</accession>
<reference evidence="2 3" key="1">
    <citation type="submission" date="2019-07" db="EMBL/GenBank/DDBJ databases">
        <title>Whole genome shotgun sequence of Aeromicrobium flavum NBRC 107625.</title>
        <authorList>
            <person name="Hosoyama A."/>
            <person name="Uohara A."/>
            <person name="Ohji S."/>
            <person name="Ichikawa N."/>
        </authorList>
    </citation>
    <scope>NUCLEOTIDE SEQUENCE [LARGE SCALE GENOMIC DNA]</scope>
    <source>
        <strain evidence="2 3">NBRC 107625</strain>
    </source>
</reference>
<keyword evidence="3" id="KW-1185">Reference proteome</keyword>
<proteinExistence type="predicted"/>
<dbReference type="OrthoDB" id="4966605at2"/>
<name>A0A512HY92_9ACTN</name>
<evidence type="ECO:0000313" key="3">
    <source>
        <dbReference type="Proteomes" id="UP000321769"/>
    </source>
</evidence>
<dbReference type="AlphaFoldDB" id="A0A512HY92"/>
<dbReference type="Pfam" id="PF06262">
    <property type="entry name" value="Zincin_1"/>
    <property type="match status" value="1"/>
</dbReference>
<evidence type="ECO:0000256" key="1">
    <source>
        <dbReference type="SAM" id="MobiDB-lite"/>
    </source>
</evidence>
<dbReference type="RefSeq" id="WP_146828378.1">
    <property type="nucleotide sequence ID" value="NZ_BAAAYQ010000005.1"/>
</dbReference>
<comment type="caution">
    <text evidence="2">The sequence shown here is derived from an EMBL/GenBank/DDBJ whole genome shotgun (WGS) entry which is preliminary data.</text>
</comment>
<dbReference type="Gene3D" id="3.30.2010.20">
    <property type="match status" value="1"/>
</dbReference>
<protein>
    <recommendedName>
        <fullName evidence="4">Peptidase</fullName>
    </recommendedName>
</protein>
<dbReference type="CDD" id="cd12954">
    <property type="entry name" value="MMP_TTHA0227_like_1"/>
    <property type="match status" value="1"/>
</dbReference>
<dbReference type="EMBL" id="BJZQ01000019">
    <property type="protein sequence ID" value="GEO90429.1"/>
    <property type="molecule type" value="Genomic_DNA"/>
</dbReference>
<dbReference type="SUPFAM" id="SSF55486">
    <property type="entry name" value="Metalloproteases ('zincins'), catalytic domain"/>
    <property type="match status" value="1"/>
</dbReference>
<feature type="region of interest" description="Disordered" evidence="1">
    <location>
        <begin position="1"/>
        <end position="49"/>
    </location>
</feature>
<dbReference type="InterPro" id="IPR038555">
    <property type="entry name" value="Zincin_1_sf"/>
</dbReference>
<gene>
    <name evidence="2" type="ORF">AFL01nite_27560</name>
</gene>
<evidence type="ECO:0000313" key="2">
    <source>
        <dbReference type="EMBL" id="GEO90429.1"/>
    </source>
</evidence>
<organism evidence="2 3">
    <name type="scientific">Aeromicrobium flavum</name>
    <dbReference type="NCBI Taxonomy" id="416568"/>
    <lineage>
        <taxon>Bacteria</taxon>
        <taxon>Bacillati</taxon>
        <taxon>Actinomycetota</taxon>
        <taxon>Actinomycetes</taxon>
        <taxon>Propionibacteriales</taxon>
        <taxon>Nocardioidaceae</taxon>
        <taxon>Aeromicrobium</taxon>
    </lineage>
</organism>